<feature type="transmembrane region" description="Helical" evidence="6">
    <location>
        <begin position="209"/>
        <end position="228"/>
    </location>
</feature>
<dbReference type="InterPro" id="IPR000620">
    <property type="entry name" value="EamA_dom"/>
</dbReference>
<dbReference type="PANTHER" id="PTHR32322">
    <property type="entry name" value="INNER MEMBRANE TRANSPORTER"/>
    <property type="match status" value="1"/>
</dbReference>
<accession>A0A2Z2NK72</accession>
<organism evidence="8 9">
    <name type="scientific">Granulosicoccus antarcticus IMCC3135</name>
    <dbReference type="NCBI Taxonomy" id="1192854"/>
    <lineage>
        <taxon>Bacteria</taxon>
        <taxon>Pseudomonadati</taxon>
        <taxon>Pseudomonadota</taxon>
        <taxon>Gammaproteobacteria</taxon>
        <taxon>Chromatiales</taxon>
        <taxon>Granulosicoccaceae</taxon>
        <taxon>Granulosicoccus</taxon>
    </lineage>
</organism>
<dbReference type="PANTHER" id="PTHR32322:SF2">
    <property type="entry name" value="EAMA DOMAIN-CONTAINING PROTEIN"/>
    <property type="match status" value="1"/>
</dbReference>
<dbReference type="RefSeq" id="WP_088915835.1">
    <property type="nucleotide sequence ID" value="NZ_CP018632.1"/>
</dbReference>
<keyword evidence="3 6" id="KW-0812">Transmembrane</keyword>
<dbReference type="OrthoDB" id="7158585at2"/>
<dbReference type="InterPro" id="IPR037185">
    <property type="entry name" value="EmrE-like"/>
</dbReference>
<keyword evidence="5 6" id="KW-0472">Membrane</keyword>
<feature type="transmembrane region" description="Helical" evidence="6">
    <location>
        <begin position="61"/>
        <end position="83"/>
    </location>
</feature>
<evidence type="ECO:0000256" key="2">
    <source>
        <dbReference type="ARBA" id="ARBA00007362"/>
    </source>
</evidence>
<evidence type="ECO:0000256" key="6">
    <source>
        <dbReference type="SAM" id="Phobius"/>
    </source>
</evidence>
<feature type="transmembrane region" description="Helical" evidence="6">
    <location>
        <begin position="260"/>
        <end position="279"/>
    </location>
</feature>
<feature type="transmembrane region" description="Helical" evidence="6">
    <location>
        <begin position="89"/>
        <end position="108"/>
    </location>
</feature>
<evidence type="ECO:0000313" key="9">
    <source>
        <dbReference type="Proteomes" id="UP000250079"/>
    </source>
</evidence>
<dbReference type="KEGG" id="gai:IMCC3135_00760"/>
<dbReference type="Proteomes" id="UP000250079">
    <property type="component" value="Chromosome"/>
</dbReference>
<dbReference type="Pfam" id="PF00892">
    <property type="entry name" value="EamA"/>
    <property type="match status" value="2"/>
</dbReference>
<evidence type="ECO:0000259" key="7">
    <source>
        <dbReference type="Pfam" id="PF00892"/>
    </source>
</evidence>
<evidence type="ECO:0000256" key="4">
    <source>
        <dbReference type="ARBA" id="ARBA00022989"/>
    </source>
</evidence>
<name>A0A2Z2NK72_9GAMM</name>
<feature type="transmembrane region" description="Helical" evidence="6">
    <location>
        <begin position="235"/>
        <end position="254"/>
    </location>
</feature>
<dbReference type="GO" id="GO:0016020">
    <property type="term" value="C:membrane"/>
    <property type="evidence" value="ECO:0007669"/>
    <property type="project" value="UniProtKB-SubCell"/>
</dbReference>
<keyword evidence="4 6" id="KW-1133">Transmembrane helix</keyword>
<dbReference type="SUPFAM" id="SSF103481">
    <property type="entry name" value="Multidrug resistance efflux transporter EmrE"/>
    <property type="match status" value="2"/>
</dbReference>
<evidence type="ECO:0000313" key="8">
    <source>
        <dbReference type="EMBL" id="ASJ70278.1"/>
    </source>
</evidence>
<sequence>MTRIHLLFLILVNALWGFNFVAGKAGTVVFGPMLFITLRFAIVLVLLAVFLRWVPGQMRRILTIGICMGVGHFSFMFYGIFLAGSLSSVAITSQLTVPFATLLAVIFLGERIRLIRVVAILISFAGVVVIGFAPVGPEHLTAMILTAVASLAMAVSTILIRQLKDVAVFNLQAWIALCATTSMGIITLVLERPQWQHIASIPLIDYWTVTYSAIGATVVGHGLLYYLLKRYSVNSVAPFITLSTLFAIVFGILFTGETLTLKIAIGGGLTLLGVTIIAVRNARENAPSGIRTPR</sequence>
<evidence type="ECO:0000256" key="1">
    <source>
        <dbReference type="ARBA" id="ARBA00004141"/>
    </source>
</evidence>
<dbReference type="AlphaFoldDB" id="A0A2Z2NK72"/>
<evidence type="ECO:0000256" key="3">
    <source>
        <dbReference type="ARBA" id="ARBA00022692"/>
    </source>
</evidence>
<feature type="transmembrane region" description="Helical" evidence="6">
    <location>
        <begin position="140"/>
        <end position="160"/>
    </location>
</feature>
<evidence type="ECO:0000256" key="5">
    <source>
        <dbReference type="ARBA" id="ARBA00023136"/>
    </source>
</evidence>
<feature type="transmembrane region" description="Helical" evidence="6">
    <location>
        <begin position="167"/>
        <end position="189"/>
    </location>
</feature>
<feature type="domain" description="EamA" evidence="7">
    <location>
        <begin position="141"/>
        <end position="278"/>
    </location>
</feature>
<dbReference type="InterPro" id="IPR050638">
    <property type="entry name" value="AA-Vitamin_Transporters"/>
</dbReference>
<proteinExistence type="inferred from homology"/>
<feature type="transmembrane region" description="Helical" evidence="6">
    <location>
        <begin position="33"/>
        <end position="54"/>
    </location>
</feature>
<feature type="transmembrane region" description="Helical" evidence="6">
    <location>
        <begin position="115"/>
        <end position="134"/>
    </location>
</feature>
<reference evidence="8 9" key="1">
    <citation type="submission" date="2016-12" db="EMBL/GenBank/DDBJ databases">
        <authorList>
            <person name="Song W.-J."/>
            <person name="Kurnit D.M."/>
        </authorList>
    </citation>
    <scope>NUCLEOTIDE SEQUENCE [LARGE SCALE GENOMIC DNA]</scope>
    <source>
        <strain evidence="8 9">IMCC3135</strain>
    </source>
</reference>
<protein>
    <submittedName>
        <fullName evidence="8">Putative amino-acid metabolite efflux pump</fullName>
    </submittedName>
</protein>
<keyword evidence="9" id="KW-1185">Reference proteome</keyword>
<feature type="domain" description="EamA" evidence="7">
    <location>
        <begin position="6"/>
        <end position="131"/>
    </location>
</feature>
<gene>
    <name evidence="8" type="primary">eamA_1</name>
    <name evidence="8" type="ORF">IMCC3135_00760</name>
</gene>
<comment type="subcellular location">
    <subcellularLocation>
        <location evidence="1">Membrane</location>
        <topology evidence="1">Multi-pass membrane protein</topology>
    </subcellularLocation>
</comment>
<dbReference type="EMBL" id="CP018632">
    <property type="protein sequence ID" value="ASJ70278.1"/>
    <property type="molecule type" value="Genomic_DNA"/>
</dbReference>
<comment type="similarity">
    <text evidence="2">Belongs to the EamA transporter family.</text>
</comment>